<reference evidence="6" key="1">
    <citation type="submission" date="2017-05" db="UniProtKB">
        <authorList>
            <consortium name="EnsemblMetazoa"/>
        </authorList>
    </citation>
    <scope>IDENTIFICATION</scope>
</reference>
<dbReference type="InterPro" id="IPR000242">
    <property type="entry name" value="PTP_cat"/>
</dbReference>
<evidence type="ECO:0000256" key="1">
    <source>
        <dbReference type="ARBA" id="ARBA00009580"/>
    </source>
</evidence>
<dbReference type="STRING" id="400682.A0A1X7SIC8"/>
<dbReference type="PROSITE" id="PS50055">
    <property type="entry name" value="TYR_PHOSPHATASE_PTP"/>
    <property type="match status" value="1"/>
</dbReference>
<dbReference type="EnsemblMetazoa" id="Aqu2.1.01870_001">
    <property type="protein sequence ID" value="Aqu2.1.01870_001"/>
    <property type="gene ID" value="Aqu2.1.01870"/>
</dbReference>
<dbReference type="InterPro" id="IPR029021">
    <property type="entry name" value="Prot-tyrosine_phosphatase-like"/>
</dbReference>
<dbReference type="GO" id="GO:0004725">
    <property type="term" value="F:protein tyrosine phosphatase activity"/>
    <property type="evidence" value="ECO:0007669"/>
    <property type="project" value="UniProtKB-EC"/>
</dbReference>
<dbReference type="InterPro" id="IPR050348">
    <property type="entry name" value="Protein-Tyr_Phosphatase"/>
</dbReference>
<evidence type="ECO:0000313" key="6">
    <source>
        <dbReference type="EnsemblMetazoa" id="Aqu2.1.01870_001"/>
    </source>
</evidence>
<dbReference type="OrthoDB" id="10253954at2759"/>
<evidence type="ECO:0000256" key="4">
    <source>
        <dbReference type="ARBA" id="ARBA00022912"/>
    </source>
</evidence>
<dbReference type="SUPFAM" id="SSF52799">
    <property type="entry name" value="(Phosphotyrosine protein) phosphatases II"/>
    <property type="match status" value="1"/>
</dbReference>
<evidence type="ECO:0000256" key="3">
    <source>
        <dbReference type="ARBA" id="ARBA00022801"/>
    </source>
</evidence>
<comment type="similarity">
    <text evidence="1">Belongs to the protein-tyrosine phosphatase family.</text>
</comment>
<dbReference type="Pfam" id="PF00102">
    <property type="entry name" value="Y_phosphatase"/>
    <property type="match status" value="1"/>
</dbReference>
<protein>
    <recommendedName>
        <fullName evidence="2">protein-tyrosine-phosphatase</fullName>
        <ecNumber evidence="2">3.1.3.48</ecNumber>
    </recommendedName>
</protein>
<dbReference type="Gene3D" id="3.90.190.10">
    <property type="entry name" value="Protein tyrosine phosphatase superfamily"/>
    <property type="match status" value="1"/>
</dbReference>
<evidence type="ECO:0000259" key="5">
    <source>
        <dbReference type="PROSITE" id="PS50055"/>
    </source>
</evidence>
<proteinExistence type="inferred from homology"/>
<sequence>MTMGATESTDLYTTINDTVKQDALYANVEVKNTNGGTGATPAFDPLIPKTCPVSISDLGTHVASYHSDTNAAFNQQYQGLYTGDDLRSTVGFSDQNKPFNRFKNIAPYDENMIILQTNASLEKCQREYINATYIDGYSSANKFI</sequence>
<organism evidence="6">
    <name type="scientific">Amphimedon queenslandica</name>
    <name type="common">Sponge</name>
    <dbReference type="NCBI Taxonomy" id="400682"/>
    <lineage>
        <taxon>Eukaryota</taxon>
        <taxon>Metazoa</taxon>
        <taxon>Porifera</taxon>
        <taxon>Demospongiae</taxon>
        <taxon>Heteroscleromorpha</taxon>
        <taxon>Haplosclerida</taxon>
        <taxon>Niphatidae</taxon>
        <taxon>Amphimedon</taxon>
    </lineage>
</organism>
<accession>A0A1X7SIC8</accession>
<dbReference type="AlphaFoldDB" id="A0A1X7SIC8"/>
<keyword evidence="4" id="KW-0904">Protein phosphatase</keyword>
<dbReference type="PANTHER" id="PTHR19134:SF562">
    <property type="entry name" value="PROTEIN-TYROSINE-PHOSPHATASE"/>
    <property type="match status" value="1"/>
</dbReference>
<evidence type="ECO:0000256" key="2">
    <source>
        <dbReference type="ARBA" id="ARBA00013064"/>
    </source>
</evidence>
<dbReference type="PANTHER" id="PTHR19134">
    <property type="entry name" value="RECEPTOR-TYPE TYROSINE-PROTEIN PHOSPHATASE"/>
    <property type="match status" value="1"/>
</dbReference>
<feature type="domain" description="Tyrosine-protein phosphatase" evidence="5">
    <location>
        <begin position="73"/>
        <end position="144"/>
    </location>
</feature>
<dbReference type="EC" id="3.1.3.48" evidence="2"/>
<name>A0A1X7SIC8_AMPQE</name>
<dbReference type="InParanoid" id="A0A1X7SIC8"/>
<keyword evidence="3" id="KW-0378">Hydrolase</keyword>